<gene>
    <name evidence="1" type="ORF">GPM918_LOCUS33731</name>
    <name evidence="2" type="ORF">SRO942_LOCUS34417</name>
</gene>
<evidence type="ECO:0000313" key="1">
    <source>
        <dbReference type="EMBL" id="CAF1421372.1"/>
    </source>
</evidence>
<evidence type="ECO:0000313" key="2">
    <source>
        <dbReference type="EMBL" id="CAF4304368.1"/>
    </source>
</evidence>
<dbReference type="EMBL" id="CAJOBC010083617">
    <property type="protein sequence ID" value="CAF4304368.1"/>
    <property type="molecule type" value="Genomic_DNA"/>
</dbReference>
<name>A0A815MEA0_9BILA</name>
<keyword evidence="3" id="KW-1185">Reference proteome</keyword>
<dbReference type="Proteomes" id="UP000663829">
    <property type="component" value="Unassembled WGS sequence"/>
</dbReference>
<reference evidence="1" key="1">
    <citation type="submission" date="2021-02" db="EMBL/GenBank/DDBJ databases">
        <authorList>
            <person name="Nowell W R."/>
        </authorList>
    </citation>
    <scope>NUCLEOTIDE SEQUENCE</scope>
</reference>
<dbReference type="EMBL" id="CAJNOQ010018190">
    <property type="protein sequence ID" value="CAF1421372.1"/>
    <property type="molecule type" value="Genomic_DNA"/>
</dbReference>
<accession>A0A815MEA0</accession>
<comment type="caution">
    <text evidence="1">The sequence shown here is derived from an EMBL/GenBank/DDBJ whole genome shotgun (WGS) entry which is preliminary data.</text>
</comment>
<proteinExistence type="predicted"/>
<dbReference type="AlphaFoldDB" id="A0A815MEA0"/>
<protein>
    <submittedName>
        <fullName evidence="1">Uncharacterized protein</fullName>
    </submittedName>
</protein>
<evidence type="ECO:0000313" key="3">
    <source>
        <dbReference type="Proteomes" id="UP000663829"/>
    </source>
</evidence>
<sequence length="253" mass="28653">MKNKSRSHLGKPANREIPIVSDFYEGQRVLAWHAEHKKILLTHIIALLPHKQGCLVSFGQDDVTALVNFKDVSILNEPEMLFMDDHVIFLWNDGDWQQAMIVDEFQMDDAYVVKFRDLEVKCKVSPRKHAQLDEQWEAYITELIQMYRSEMQEKVKIRDEKIEAGTELHVLPPSADSNAAANQDITPVQSFTVQEGDLLAAQFPHSGHPLYTFEGLTSKNLVGITAGSSTTIVSSILSSNQYSFSNSNMFDPE</sequence>
<dbReference type="Proteomes" id="UP000681722">
    <property type="component" value="Unassembled WGS sequence"/>
</dbReference>
<organism evidence="1 3">
    <name type="scientific">Didymodactylos carnosus</name>
    <dbReference type="NCBI Taxonomy" id="1234261"/>
    <lineage>
        <taxon>Eukaryota</taxon>
        <taxon>Metazoa</taxon>
        <taxon>Spiralia</taxon>
        <taxon>Gnathifera</taxon>
        <taxon>Rotifera</taxon>
        <taxon>Eurotatoria</taxon>
        <taxon>Bdelloidea</taxon>
        <taxon>Philodinida</taxon>
        <taxon>Philodinidae</taxon>
        <taxon>Didymodactylos</taxon>
    </lineage>
</organism>